<organism evidence="5 6">
    <name type="scientific">Trichinella murrelli</name>
    <dbReference type="NCBI Taxonomy" id="144512"/>
    <lineage>
        <taxon>Eukaryota</taxon>
        <taxon>Metazoa</taxon>
        <taxon>Ecdysozoa</taxon>
        <taxon>Nematoda</taxon>
        <taxon>Enoplea</taxon>
        <taxon>Dorylaimia</taxon>
        <taxon>Trichinellida</taxon>
        <taxon>Trichinellidae</taxon>
        <taxon>Trichinella</taxon>
    </lineage>
</organism>
<keyword evidence="2" id="KW-0378">Hydrolase</keyword>
<gene>
    <name evidence="5" type="primary">DNASE2</name>
    <name evidence="5" type="ORF">T05_1292</name>
    <name evidence="4" type="ORF">T05_6707</name>
</gene>
<name>A0A0V0T784_9BILA</name>
<dbReference type="Proteomes" id="UP000055048">
    <property type="component" value="Unassembled WGS sequence"/>
</dbReference>
<evidence type="ECO:0000313" key="4">
    <source>
        <dbReference type="EMBL" id="KRX33842.1"/>
    </source>
</evidence>
<evidence type="ECO:0000313" key="6">
    <source>
        <dbReference type="Proteomes" id="UP000055048"/>
    </source>
</evidence>
<keyword evidence="3" id="KW-0732">Signal</keyword>
<dbReference type="Pfam" id="PF03265">
    <property type="entry name" value="DNase_II"/>
    <property type="match status" value="1"/>
</dbReference>
<feature type="signal peptide" evidence="3">
    <location>
        <begin position="1"/>
        <end position="20"/>
    </location>
</feature>
<dbReference type="GO" id="GO:0006309">
    <property type="term" value="P:apoptotic DNA fragmentation"/>
    <property type="evidence" value="ECO:0007669"/>
    <property type="project" value="TreeGrafter"/>
</dbReference>
<evidence type="ECO:0000313" key="5">
    <source>
        <dbReference type="EMBL" id="KRX34800.1"/>
    </source>
</evidence>
<dbReference type="EMBL" id="JYDJ01000693">
    <property type="protein sequence ID" value="KRX33842.1"/>
    <property type="molecule type" value="Genomic_DNA"/>
</dbReference>
<dbReference type="PANTHER" id="PTHR10858:SF23">
    <property type="entry name" value="DEOXYRIBONUCLEASE II"/>
    <property type="match status" value="1"/>
</dbReference>
<dbReference type="EMBL" id="JYDJ01000514">
    <property type="protein sequence ID" value="KRX34800.1"/>
    <property type="molecule type" value="Genomic_DNA"/>
</dbReference>
<dbReference type="PANTHER" id="PTHR10858">
    <property type="entry name" value="DEOXYRIBONUCLEASE II"/>
    <property type="match status" value="1"/>
</dbReference>
<comment type="caution">
    <text evidence="5">The sequence shown here is derived from an EMBL/GenBank/DDBJ whole genome shotgun (WGS) entry which is preliminary data.</text>
</comment>
<protein>
    <submittedName>
        <fullName evidence="5">Deoxyribonuclease-2-alpha</fullName>
    </submittedName>
</protein>
<accession>A0A0V0T784</accession>
<sequence length="357" mass="39325">MKEVTLLTLLIFCIFHFCIAQISKCRQADGANDIDWRLKSYFIKINTASKVILYKPPGEKQGKILVPPAATWTAYPRDLDNNAGHSFQKALESVTGTHANKNFFAYNNAAAGVVGVKTKSNSKGVVILDIRAGTDEAAWIVHTVPGYPKPKVAYTFPASEYANGHLLICLTIAESQIEPIAAALFVASPFIYYNDVPDAEVSTRPTLKKLLNGETPIHPPFSSKQTIKTQAGAPVSVQIFSKSGRSKYEIYQKIISKQLKKTIKVWSRRDKKLKTNCKIPGRHILLVSSPINVDGQASSLEKDVTNWLIPENGDIFCAVDKPYAISQKYEPAVAVCIQFANIFARFNTIAAKVDSCS</sequence>
<dbReference type="InterPro" id="IPR004947">
    <property type="entry name" value="DNase_II"/>
</dbReference>
<keyword evidence="6" id="KW-1185">Reference proteome</keyword>
<dbReference type="OrthoDB" id="10261598at2759"/>
<feature type="chain" id="PRO_5007437897" evidence="3">
    <location>
        <begin position="21"/>
        <end position="357"/>
    </location>
</feature>
<evidence type="ECO:0000256" key="2">
    <source>
        <dbReference type="ARBA" id="ARBA00022801"/>
    </source>
</evidence>
<comment type="similarity">
    <text evidence="1">Belongs to the DNase II family.</text>
</comment>
<reference evidence="5 6" key="1">
    <citation type="submission" date="2015-01" db="EMBL/GenBank/DDBJ databases">
        <title>Evolution of Trichinella species and genotypes.</title>
        <authorList>
            <person name="Korhonen P.K."/>
            <person name="Edoardo P."/>
            <person name="Giuseppe L.R."/>
            <person name="Gasser R.B."/>
        </authorList>
    </citation>
    <scope>NUCLEOTIDE SEQUENCE [LARGE SCALE GENOMIC DNA]</scope>
    <source>
        <strain evidence="5">ISS417</strain>
    </source>
</reference>
<dbReference type="AlphaFoldDB" id="A0A0V0T784"/>
<dbReference type="GO" id="GO:0004531">
    <property type="term" value="F:deoxyribonuclease II activity"/>
    <property type="evidence" value="ECO:0007669"/>
    <property type="project" value="InterPro"/>
</dbReference>
<evidence type="ECO:0000256" key="1">
    <source>
        <dbReference type="ARBA" id="ARBA00007527"/>
    </source>
</evidence>
<evidence type="ECO:0000256" key="3">
    <source>
        <dbReference type="SAM" id="SignalP"/>
    </source>
</evidence>
<proteinExistence type="inferred from homology"/>